<name>A0AAD8K699_TARER</name>
<dbReference type="AlphaFoldDB" id="A0AAD8K699"/>
<keyword evidence="2" id="KW-0812">Transmembrane</keyword>
<proteinExistence type="predicted"/>
<keyword evidence="5" id="KW-1185">Reference proteome</keyword>
<comment type="caution">
    <text evidence="4">The sequence shown here is derived from an EMBL/GenBank/DDBJ whole genome shotgun (WGS) entry which is preliminary data.</text>
</comment>
<feature type="transmembrane region" description="Helical" evidence="2">
    <location>
        <begin position="576"/>
        <end position="595"/>
    </location>
</feature>
<feature type="compositionally biased region" description="Basic and acidic residues" evidence="1">
    <location>
        <begin position="493"/>
        <end position="513"/>
    </location>
</feature>
<feature type="region of interest" description="Disordered" evidence="1">
    <location>
        <begin position="457"/>
        <end position="515"/>
    </location>
</feature>
<organism evidence="4 5">
    <name type="scientific">Tagetes erecta</name>
    <name type="common">African marigold</name>
    <dbReference type="NCBI Taxonomy" id="13708"/>
    <lineage>
        <taxon>Eukaryota</taxon>
        <taxon>Viridiplantae</taxon>
        <taxon>Streptophyta</taxon>
        <taxon>Embryophyta</taxon>
        <taxon>Tracheophyta</taxon>
        <taxon>Spermatophyta</taxon>
        <taxon>Magnoliopsida</taxon>
        <taxon>eudicotyledons</taxon>
        <taxon>Gunneridae</taxon>
        <taxon>Pentapetalae</taxon>
        <taxon>asterids</taxon>
        <taxon>campanulids</taxon>
        <taxon>Asterales</taxon>
        <taxon>Asteraceae</taxon>
        <taxon>Asteroideae</taxon>
        <taxon>Heliantheae alliance</taxon>
        <taxon>Tageteae</taxon>
        <taxon>Tagetes</taxon>
    </lineage>
</organism>
<feature type="region of interest" description="Disordered" evidence="1">
    <location>
        <begin position="600"/>
        <end position="637"/>
    </location>
</feature>
<evidence type="ECO:0000256" key="2">
    <source>
        <dbReference type="SAM" id="Phobius"/>
    </source>
</evidence>
<sequence length="637" mass="71758">MHSSWLIRQIWVVFLFDEWWIKFVPNLNLPHLHRRRQITNTTIPSSCIYHIPKSIHLHHSTMPGSIQVSVLSFKELPSSSNSVKLSLSKVEHEFGENETFSFPLTNLRDNLMITVHDSEGNQVSQSGIRTMPIIEKGTWDDVFPVEGGGLIHMKLQFFLSEEDRNRIRSMRESAVKKKQAEILGSRHEVSVKAVDTVPWASESCDGPKEQSLQGQSFTVKNVTVKREETSFPHMTQENEGDLKEAIPNDVKETNEESTSNKDNAISLRQTVVPEKLLEDTKTRDFVDKRILEDKNANFVKKISKESNFLPLSKEPEVSPVNNTSQSQEIDLLKRLQDSSSSDVGSSRLTVAEKIKSFSPKLAGEMDRQGSLEKTPQNIKKMISVFESTISQDSVPLKSASTKSYRYGTSRLLKDYYEKSESGLKNSEKSSSSRLRNSFSTGDLRKNISNIITKGDQDEFDSNFVEPTEDTLSKGNDPKGAEQMGTKALYNEENLSKSRHEGANNGKESIDGRKTSKNQWTFEKRQFCMTTQINLSSDCKIEEKGHQEKNVASTSEVVKGEEESPENADAEASTGSFGQAMKIALVVGFGVIVFFFRQRESGKGKNKENIRASRNQSFMNKRGSTEERGRRVGVSRSS</sequence>
<feature type="region of interest" description="Disordered" evidence="1">
    <location>
        <begin position="419"/>
        <end position="439"/>
    </location>
</feature>
<protein>
    <submittedName>
        <fullName evidence="4">Uncharacterized protein</fullName>
    </submittedName>
</protein>
<feature type="chain" id="PRO_5042073138" evidence="3">
    <location>
        <begin position="22"/>
        <end position="637"/>
    </location>
</feature>
<reference evidence="4" key="1">
    <citation type="journal article" date="2023" name="bioRxiv">
        <title>Improved chromosome-level genome assembly for marigold (Tagetes erecta).</title>
        <authorList>
            <person name="Jiang F."/>
            <person name="Yuan L."/>
            <person name="Wang S."/>
            <person name="Wang H."/>
            <person name="Xu D."/>
            <person name="Wang A."/>
            <person name="Fan W."/>
        </authorList>
    </citation>
    <scope>NUCLEOTIDE SEQUENCE</scope>
    <source>
        <strain evidence="4">WSJ</strain>
        <tissue evidence="4">Leaf</tissue>
    </source>
</reference>
<feature type="compositionally biased region" description="Low complexity" evidence="1">
    <location>
        <begin position="428"/>
        <end position="439"/>
    </location>
</feature>
<evidence type="ECO:0000313" key="4">
    <source>
        <dbReference type="EMBL" id="KAK1413860.1"/>
    </source>
</evidence>
<dbReference type="PANTHER" id="PTHR36810:SF1">
    <property type="entry name" value="OS05G0232200 PROTEIN"/>
    <property type="match status" value="1"/>
</dbReference>
<dbReference type="Proteomes" id="UP001229421">
    <property type="component" value="Unassembled WGS sequence"/>
</dbReference>
<feature type="signal peptide" evidence="3">
    <location>
        <begin position="1"/>
        <end position="21"/>
    </location>
</feature>
<keyword evidence="2" id="KW-0472">Membrane</keyword>
<gene>
    <name evidence="4" type="ORF">QVD17_29596</name>
</gene>
<feature type="compositionally biased region" description="Basic and acidic residues" evidence="1">
    <location>
        <begin position="600"/>
        <end position="610"/>
    </location>
</feature>
<evidence type="ECO:0000256" key="3">
    <source>
        <dbReference type="SAM" id="SignalP"/>
    </source>
</evidence>
<keyword evidence="3" id="KW-0732">Signal</keyword>
<accession>A0AAD8K699</accession>
<evidence type="ECO:0000313" key="5">
    <source>
        <dbReference type="Proteomes" id="UP001229421"/>
    </source>
</evidence>
<evidence type="ECO:0000256" key="1">
    <source>
        <dbReference type="SAM" id="MobiDB-lite"/>
    </source>
</evidence>
<feature type="region of interest" description="Disordered" evidence="1">
    <location>
        <begin position="541"/>
        <end position="572"/>
    </location>
</feature>
<dbReference type="EMBL" id="JAUHHV010000008">
    <property type="protein sequence ID" value="KAK1413860.1"/>
    <property type="molecule type" value="Genomic_DNA"/>
</dbReference>
<dbReference type="PANTHER" id="PTHR36810">
    <property type="entry name" value="BNACNNG47150D PROTEIN"/>
    <property type="match status" value="1"/>
</dbReference>
<keyword evidence="2" id="KW-1133">Transmembrane helix</keyword>